<gene>
    <name evidence="2" type="ORF">C5F49_08830</name>
</gene>
<evidence type="ECO:0008006" key="4">
    <source>
        <dbReference type="Google" id="ProtNLM"/>
    </source>
</evidence>
<sequence length="297" mass="33994">MKIIGIFIIILLVLIIPSATAQEFSIGEKANQKSVQVVIDIEGNIHVKHVVGSSTTTKQVELISGDIENLVLFDKEGNEQMLVETASNDSVLILPSSSDSIIEYDLKNVLLLKDNLWRWEFRYLQTTDFLIPEELDLIFLNDRPVYLDEKKGFSCHGCQIILEYAIDEPKNIFEVNWEDKKFLVEIGTFANIDNFEFDQPTKKISFDINDSNQFFTIVIPLELLWGPYVIIHDDKNIQFQDHRNNGTHVWINMRPDTVGETLITGTTVIPEFPIITPLAIGFLLIMIMPFVRKINLP</sequence>
<protein>
    <recommendedName>
        <fullName evidence="4">PEFG-CTERM sorting domain-containing protein</fullName>
    </recommendedName>
</protein>
<keyword evidence="3" id="KW-1185">Reference proteome</keyword>
<dbReference type="AlphaFoldDB" id="A0A7D5M3M1"/>
<dbReference type="KEGG" id="nox:C5F49_08830"/>
<keyword evidence="1" id="KW-0472">Membrane</keyword>
<accession>A0A7D5M3M1</accession>
<dbReference type="EMBL" id="CP026994">
    <property type="protein sequence ID" value="QLH05415.1"/>
    <property type="molecule type" value="Genomic_DNA"/>
</dbReference>
<reference evidence="2 3" key="1">
    <citation type="submission" date="2018-02" db="EMBL/GenBank/DDBJ databases">
        <title>Complete genome of Nitrosopumilus oxyclinae HCE1.</title>
        <authorList>
            <person name="Qin W."/>
            <person name="Zheng Y."/>
            <person name="Stahl D.A."/>
        </authorList>
    </citation>
    <scope>NUCLEOTIDE SEQUENCE [LARGE SCALE GENOMIC DNA]</scope>
    <source>
        <strain evidence="2 3">HCE1</strain>
    </source>
</reference>
<evidence type="ECO:0000256" key="1">
    <source>
        <dbReference type="SAM" id="Phobius"/>
    </source>
</evidence>
<organism evidence="2 3">
    <name type="scientific">Nitrosopumilus oxyclinae</name>
    <dbReference type="NCBI Taxonomy" id="1959104"/>
    <lineage>
        <taxon>Archaea</taxon>
        <taxon>Nitrososphaerota</taxon>
        <taxon>Nitrososphaeria</taxon>
        <taxon>Nitrosopumilales</taxon>
        <taxon>Nitrosopumilaceae</taxon>
        <taxon>Nitrosopumilus</taxon>
    </lineage>
</organism>
<dbReference type="Proteomes" id="UP000509441">
    <property type="component" value="Chromosome"/>
</dbReference>
<dbReference type="GeneID" id="56062099"/>
<feature type="transmembrane region" description="Helical" evidence="1">
    <location>
        <begin position="272"/>
        <end position="291"/>
    </location>
</feature>
<proteinExistence type="predicted"/>
<keyword evidence="1" id="KW-0812">Transmembrane</keyword>
<evidence type="ECO:0000313" key="3">
    <source>
        <dbReference type="Proteomes" id="UP000509441"/>
    </source>
</evidence>
<keyword evidence="1" id="KW-1133">Transmembrane helix</keyword>
<name>A0A7D5M3M1_9ARCH</name>
<evidence type="ECO:0000313" key="2">
    <source>
        <dbReference type="EMBL" id="QLH05415.1"/>
    </source>
</evidence>
<dbReference type="RefSeq" id="WP_179362666.1">
    <property type="nucleotide sequence ID" value="NZ_CP026994.1"/>
</dbReference>
<dbReference type="OrthoDB" id="11500at2157"/>